<comment type="catalytic activity">
    <reaction evidence="5">
        <text>(6R)-5,10-methylene-5,6,7,8-tetrahydrofolate + 3-methyl-2-oxobutanoate + H2O = 2-dehydropantoate + (6S)-5,6,7,8-tetrahydrofolate</text>
        <dbReference type="Rhea" id="RHEA:11824"/>
        <dbReference type="ChEBI" id="CHEBI:11561"/>
        <dbReference type="ChEBI" id="CHEBI:11851"/>
        <dbReference type="ChEBI" id="CHEBI:15377"/>
        <dbReference type="ChEBI" id="CHEBI:15636"/>
        <dbReference type="ChEBI" id="CHEBI:57453"/>
        <dbReference type="EC" id="2.1.2.11"/>
    </reaction>
</comment>
<dbReference type="SUPFAM" id="SSF51621">
    <property type="entry name" value="Phosphoenolpyruvate/pyruvate domain"/>
    <property type="match status" value="1"/>
</dbReference>
<dbReference type="InterPro" id="IPR015813">
    <property type="entry name" value="Pyrv/PenolPyrv_kinase-like_dom"/>
</dbReference>
<dbReference type="InterPro" id="IPR040442">
    <property type="entry name" value="Pyrv_kinase-like_dom_sf"/>
</dbReference>
<comment type="similarity">
    <text evidence="2">Belongs to the PanB family.</text>
</comment>
<keyword evidence="4" id="KW-0808">Transferase</keyword>
<reference evidence="7" key="1">
    <citation type="submission" date="2022-11" db="UniProtKB">
        <authorList>
            <consortium name="WormBaseParasite"/>
        </authorList>
    </citation>
    <scope>IDENTIFICATION</scope>
</reference>
<dbReference type="GO" id="GO:0005737">
    <property type="term" value="C:cytoplasm"/>
    <property type="evidence" value="ECO:0007669"/>
    <property type="project" value="TreeGrafter"/>
</dbReference>
<proteinExistence type="inferred from homology"/>
<dbReference type="InterPro" id="IPR002918">
    <property type="entry name" value="Lipase_EstA/Esterase_EstB"/>
</dbReference>
<protein>
    <recommendedName>
        <fullName evidence="3">3-methyl-2-oxobutanoate hydroxymethyltransferase</fullName>
        <ecNumber evidence="3">2.1.2.11</ecNumber>
    </recommendedName>
</protein>
<dbReference type="AlphaFoldDB" id="A0A915NV13"/>
<accession>A0A915NV13</accession>
<evidence type="ECO:0000313" key="7">
    <source>
        <dbReference type="WBParaSite" id="scf7180000420566.g5467"/>
    </source>
</evidence>
<dbReference type="GO" id="GO:0016042">
    <property type="term" value="P:lipid catabolic process"/>
    <property type="evidence" value="ECO:0007669"/>
    <property type="project" value="InterPro"/>
</dbReference>
<dbReference type="InterPro" id="IPR029058">
    <property type="entry name" value="AB_hydrolase_fold"/>
</dbReference>
<evidence type="ECO:0000313" key="6">
    <source>
        <dbReference type="Proteomes" id="UP000887560"/>
    </source>
</evidence>
<dbReference type="Gene3D" id="3.20.20.60">
    <property type="entry name" value="Phosphoenolpyruvate-binding domains"/>
    <property type="match status" value="1"/>
</dbReference>
<dbReference type="Pfam" id="PF01674">
    <property type="entry name" value="Lipase_2"/>
    <property type="match status" value="1"/>
</dbReference>
<dbReference type="PANTHER" id="PTHR20881">
    <property type="entry name" value="3-METHYL-2-OXOBUTANOATE HYDROXYMETHYLTRANSFERASE"/>
    <property type="match status" value="1"/>
</dbReference>
<dbReference type="GO" id="GO:0000287">
    <property type="term" value="F:magnesium ion binding"/>
    <property type="evidence" value="ECO:0007669"/>
    <property type="project" value="TreeGrafter"/>
</dbReference>
<dbReference type="Pfam" id="PF02548">
    <property type="entry name" value="Pantoate_transf"/>
    <property type="match status" value="1"/>
</dbReference>
<dbReference type="GO" id="GO:0003864">
    <property type="term" value="F:3-methyl-2-oxobutanoate hydroxymethyltransferase activity"/>
    <property type="evidence" value="ECO:0007669"/>
    <property type="project" value="UniProtKB-EC"/>
</dbReference>
<comment type="pathway">
    <text evidence="1">Cofactor biosynthesis; (R)-pantothenate biosynthesis; (R)-pantoate from 3-methyl-2-oxobutanoate: step 1/2.</text>
</comment>
<evidence type="ECO:0000256" key="4">
    <source>
        <dbReference type="ARBA" id="ARBA00022679"/>
    </source>
</evidence>
<dbReference type="GO" id="GO:0016787">
    <property type="term" value="F:hydrolase activity"/>
    <property type="evidence" value="ECO:0007669"/>
    <property type="project" value="InterPro"/>
</dbReference>
<evidence type="ECO:0000256" key="1">
    <source>
        <dbReference type="ARBA" id="ARBA00005033"/>
    </source>
</evidence>
<sequence>MSNGNDISLYKNNSNIPKLITIPKLHQMKKEGIPIVSLTAYDYSMGKEMDQAGVDVILIGDSLGCVIQGKQNTLSVSLENIIYHTKIVSNGIKRALLVADLPFSVIIESSVSLLSKAGAAAVKLEIPSNSELHLKMLRELNSLSIPVFAHIGLTPQSVHSLGGYQVQGNSKSKRTAEELLELAIQVEKCRACAVVLECVPKDLVKQITDSLKIPTIGIGAEYGEEIEKLIARRDLGFGGSFGGSQENEGNNRISKRRPIIFVHGLTNVAGTYEYIRRYFLTKGYNNSELYATTYSYGIRLLIEAVSRYKKSNIDVVAFSMGSPMARKAILGGICVDIGQYLGQPLTSLVHTFIGVAGANRDAEPLCKLLSWAEPCNQINGISCNSAFLRDINSVVGYEAFSRISVIRSVDDTIVGNIACDGQSVSSINGQNVEILKGYSHPMIIYATQDIIYRIIQGLTN</sequence>
<dbReference type="PANTHER" id="PTHR20881:SF0">
    <property type="entry name" value="3-METHYL-2-OXOBUTANOATE HYDROXYMETHYLTRANSFERASE"/>
    <property type="match status" value="1"/>
</dbReference>
<dbReference type="WBParaSite" id="scf7180000420566.g5467">
    <property type="protein sequence ID" value="scf7180000420566.g5467"/>
    <property type="gene ID" value="scf7180000420566.g5467"/>
</dbReference>
<dbReference type="InterPro" id="IPR003700">
    <property type="entry name" value="Pantoate_hydroxy_MeTrfase"/>
</dbReference>
<dbReference type="Proteomes" id="UP000887560">
    <property type="component" value="Unplaced"/>
</dbReference>
<dbReference type="SUPFAM" id="SSF53474">
    <property type="entry name" value="alpha/beta-Hydrolases"/>
    <property type="match status" value="1"/>
</dbReference>
<name>A0A915NV13_9BILA</name>
<dbReference type="GO" id="GO:0015940">
    <property type="term" value="P:pantothenate biosynthetic process"/>
    <property type="evidence" value="ECO:0007669"/>
    <property type="project" value="InterPro"/>
</dbReference>
<dbReference type="EC" id="2.1.2.11" evidence="3"/>
<dbReference type="Gene3D" id="3.40.50.1820">
    <property type="entry name" value="alpha/beta hydrolase"/>
    <property type="match status" value="1"/>
</dbReference>
<keyword evidence="6" id="KW-1185">Reference proteome</keyword>
<evidence type="ECO:0000256" key="5">
    <source>
        <dbReference type="ARBA" id="ARBA00049172"/>
    </source>
</evidence>
<evidence type="ECO:0000256" key="3">
    <source>
        <dbReference type="ARBA" id="ARBA00012618"/>
    </source>
</evidence>
<evidence type="ECO:0000256" key="2">
    <source>
        <dbReference type="ARBA" id="ARBA00008676"/>
    </source>
</evidence>
<organism evidence="6 7">
    <name type="scientific">Meloidogyne floridensis</name>
    <dbReference type="NCBI Taxonomy" id="298350"/>
    <lineage>
        <taxon>Eukaryota</taxon>
        <taxon>Metazoa</taxon>
        <taxon>Ecdysozoa</taxon>
        <taxon>Nematoda</taxon>
        <taxon>Chromadorea</taxon>
        <taxon>Rhabditida</taxon>
        <taxon>Tylenchina</taxon>
        <taxon>Tylenchomorpha</taxon>
        <taxon>Tylenchoidea</taxon>
        <taxon>Meloidogynidae</taxon>
        <taxon>Meloidogyninae</taxon>
        <taxon>Meloidogyne</taxon>
    </lineage>
</organism>